<keyword evidence="4" id="KW-1185">Reference proteome</keyword>
<name>A0ABY7EMC5_MYAAR</name>
<dbReference type="InterPro" id="IPR058912">
    <property type="entry name" value="HTH_animal"/>
</dbReference>
<proteinExistence type="predicted"/>
<dbReference type="CDD" id="cd10442">
    <property type="entry name" value="GIY-YIG_PLEs"/>
    <property type="match status" value="1"/>
</dbReference>
<evidence type="ECO:0000313" key="4">
    <source>
        <dbReference type="Proteomes" id="UP001164746"/>
    </source>
</evidence>
<feature type="domain" description="Helix-turn-helix" evidence="2">
    <location>
        <begin position="2"/>
        <end position="49"/>
    </location>
</feature>
<feature type="region of interest" description="Disordered" evidence="1">
    <location>
        <begin position="264"/>
        <end position="283"/>
    </location>
</feature>
<dbReference type="Proteomes" id="UP001164746">
    <property type="component" value="Chromosome 7"/>
</dbReference>
<reference evidence="3" key="1">
    <citation type="submission" date="2022-11" db="EMBL/GenBank/DDBJ databases">
        <title>Centuries of genome instability and evolution in soft-shell clam transmissible cancer (bioRxiv).</title>
        <authorList>
            <person name="Hart S.F.M."/>
            <person name="Yonemitsu M.A."/>
            <person name="Giersch R.M."/>
            <person name="Beal B.F."/>
            <person name="Arriagada G."/>
            <person name="Davis B.W."/>
            <person name="Ostrander E.A."/>
            <person name="Goff S.P."/>
            <person name="Metzger M.J."/>
        </authorList>
    </citation>
    <scope>NUCLEOTIDE SEQUENCE</scope>
    <source>
        <strain evidence="3">MELC-2E11</strain>
        <tissue evidence="3">Siphon/mantle</tissue>
    </source>
</reference>
<dbReference type="Gene3D" id="3.40.1440.10">
    <property type="entry name" value="GIY-YIG endonuclease"/>
    <property type="match status" value="1"/>
</dbReference>
<dbReference type="InterPro" id="IPR035901">
    <property type="entry name" value="GIY-YIG_endonuc_sf"/>
</dbReference>
<protein>
    <recommendedName>
        <fullName evidence="2">Helix-turn-helix domain-containing protein</fullName>
    </recommendedName>
</protein>
<evidence type="ECO:0000256" key="1">
    <source>
        <dbReference type="SAM" id="MobiDB-lite"/>
    </source>
</evidence>
<dbReference type="EMBL" id="CP111018">
    <property type="protein sequence ID" value="WAR09544.1"/>
    <property type="molecule type" value="Genomic_DNA"/>
</dbReference>
<accession>A0ABY7EMC5</accession>
<dbReference type="PANTHER" id="PTHR21301:SF11">
    <property type="entry name" value="GIY-YIG DOMAIN-CONTAINING PROTEIN"/>
    <property type="match status" value="1"/>
</dbReference>
<dbReference type="PANTHER" id="PTHR21301">
    <property type="entry name" value="REVERSE TRANSCRIPTASE"/>
    <property type="match status" value="1"/>
</dbReference>
<organism evidence="3 4">
    <name type="scientific">Mya arenaria</name>
    <name type="common">Soft-shell clam</name>
    <dbReference type="NCBI Taxonomy" id="6604"/>
    <lineage>
        <taxon>Eukaryota</taxon>
        <taxon>Metazoa</taxon>
        <taxon>Spiralia</taxon>
        <taxon>Lophotrochozoa</taxon>
        <taxon>Mollusca</taxon>
        <taxon>Bivalvia</taxon>
        <taxon>Autobranchia</taxon>
        <taxon>Heteroconchia</taxon>
        <taxon>Euheterodonta</taxon>
        <taxon>Imparidentia</taxon>
        <taxon>Neoheterodontei</taxon>
        <taxon>Myida</taxon>
        <taxon>Myoidea</taxon>
        <taxon>Myidae</taxon>
        <taxon>Mya</taxon>
    </lineage>
</organism>
<evidence type="ECO:0000259" key="2">
    <source>
        <dbReference type="Pfam" id="PF26215"/>
    </source>
</evidence>
<evidence type="ECO:0000313" key="3">
    <source>
        <dbReference type="EMBL" id="WAR09544.1"/>
    </source>
</evidence>
<gene>
    <name evidence="3" type="ORF">MAR_034620</name>
</gene>
<dbReference type="Pfam" id="PF26215">
    <property type="entry name" value="HTH_animal"/>
    <property type="match status" value="1"/>
</dbReference>
<sequence>MKHHKLSVVRTLLDRCYNLVTETEDRDKEEEHVKQALGQCGYPDWTIKRVKTEILKRKNENKDKKKVKHTDRDNKSKGMVVIPYVKGLSEAVSRVFNKHRVATAMRPHQTLRNILVHPKDKQETTEKAEVIYKIPCKNCDKVYVGESGRKFGIRLNEHKKDCETNSNKAFTRATRKQSESTIEKSAITDHQNINNHEIDWEGARVIERESDWGVRKTKEAICIKTEVAVMNRDEGAFLSGIYNPLFAGLRKFGGKSRVSELRVSDSQASSSDDVHSVGRKFQL</sequence>